<feature type="domain" description="Hint" evidence="3">
    <location>
        <begin position="220"/>
        <end position="324"/>
    </location>
</feature>
<dbReference type="SUPFAM" id="SSF64518">
    <property type="entry name" value="Phase 1 flagellin"/>
    <property type="match status" value="1"/>
</dbReference>
<feature type="transmembrane region" description="Helical" evidence="2">
    <location>
        <begin position="64"/>
        <end position="85"/>
    </location>
</feature>
<evidence type="ECO:0000256" key="1">
    <source>
        <dbReference type="SAM" id="MobiDB-lite"/>
    </source>
</evidence>
<dbReference type="InterPro" id="IPR001767">
    <property type="entry name" value="Hedgehog_Hint"/>
</dbReference>
<sequence>MQIFFPKLKSKHKKNTRVNLYSPPSKPSISNQTEFSSDAFDNTYFKNLKQNITTIKQKPVLTRVIMLPMISIFVLLAIAILAYGITSVFTRQTDATSTMSTTTETATTITTATTSTETTSTTTITTTTTTTSTTTTSTTTTTTTTSATTTTSTTTTTTTSTTTTTTTSTTTTTTTSTTTTTATSTTTTTTTSITTTTTTHTTATTETTTTSTTTTTTSGSGCYFGEDYVNLVEGGQRTIKNLLVGDRIWTLSNDGKHLIDDEIILMLHAEPKTIIPFYTFITQEGHSISLSGSHNILVVVNGEEKIQIIRASKVTLNHRLIIASRTVGLKTIEYSQRTGFYSPLTRTSYLLVNNISTSVFVDSFHATHDFLHRVFAPIRMYYFITRWLYSDSYNPFETNIKEGLHPLTAFILKNDKPIRLFFIILPHIQRSMFIFTVLYLSRQLFFYGKNHF</sequence>
<dbReference type="Pfam" id="PF01079">
    <property type="entry name" value="Hint"/>
    <property type="match status" value="1"/>
</dbReference>
<evidence type="ECO:0000313" key="7">
    <source>
        <dbReference type="Proteomes" id="UP000663866"/>
    </source>
</evidence>
<dbReference type="GO" id="GO:0016540">
    <property type="term" value="P:protein autoprocessing"/>
    <property type="evidence" value="ECO:0007669"/>
    <property type="project" value="InterPro"/>
</dbReference>
<evidence type="ECO:0000313" key="6">
    <source>
        <dbReference type="Proteomes" id="UP000663856"/>
    </source>
</evidence>
<protein>
    <recommendedName>
        <fullName evidence="3">Hint domain-containing protein</fullName>
    </recommendedName>
</protein>
<organism evidence="4 6">
    <name type="scientific">Rotaria magnacalcarata</name>
    <dbReference type="NCBI Taxonomy" id="392030"/>
    <lineage>
        <taxon>Eukaryota</taxon>
        <taxon>Metazoa</taxon>
        <taxon>Spiralia</taxon>
        <taxon>Gnathifera</taxon>
        <taxon>Rotifera</taxon>
        <taxon>Eurotatoria</taxon>
        <taxon>Bdelloidea</taxon>
        <taxon>Philodinida</taxon>
        <taxon>Philodinidae</taxon>
        <taxon>Rotaria</taxon>
    </lineage>
</organism>
<dbReference type="EMBL" id="CAJNRF010002372">
    <property type="protein sequence ID" value="CAF2037027.1"/>
    <property type="molecule type" value="Genomic_DNA"/>
</dbReference>
<feature type="region of interest" description="Disordered" evidence="1">
    <location>
        <begin position="129"/>
        <end position="181"/>
    </location>
</feature>
<dbReference type="SUPFAM" id="SSF51294">
    <property type="entry name" value="Hedgehog/intein (Hint) domain"/>
    <property type="match status" value="1"/>
</dbReference>
<proteinExistence type="predicted"/>
<dbReference type="Proteomes" id="UP000663866">
    <property type="component" value="Unassembled WGS sequence"/>
</dbReference>
<dbReference type="InterPro" id="IPR036844">
    <property type="entry name" value="Hint_dom_sf"/>
</dbReference>
<keyword evidence="7" id="KW-1185">Reference proteome</keyword>
<dbReference type="PROSITE" id="PS50817">
    <property type="entry name" value="INTEIN_N_TER"/>
    <property type="match status" value="1"/>
</dbReference>
<keyword evidence="2" id="KW-0472">Membrane</keyword>
<reference evidence="4" key="1">
    <citation type="submission" date="2021-02" db="EMBL/GenBank/DDBJ databases">
        <authorList>
            <person name="Nowell W R."/>
        </authorList>
    </citation>
    <scope>NUCLEOTIDE SEQUENCE</scope>
</reference>
<dbReference type="EMBL" id="CAJOBG010004011">
    <property type="protein sequence ID" value="CAF4091075.1"/>
    <property type="molecule type" value="Genomic_DNA"/>
</dbReference>
<evidence type="ECO:0000256" key="2">
    <source>
        <dbReference type="SAM" id="Phobius"/>
    </source>
</evidence>
<evidence type="ECO:0000259" key="3">
    <source>
        <dbReference type="SMART" id="SM00306"/>
    </source>
</evidence>
<evidence type="ECO:0000313" key="5">
    <source>
        <dbReference type="EMBL" id="CAF4091075.1"/>
    </source>
</evidence>
<dbReference type="SMART" id="SM00306">
    <property type="entry name" value="HintN"/>
    <property type="match status" value="1"/>
</dbReference>
<dbReference type="GO" id="GO:0016539">
    <property type="term" value="P:intein-mediated protein splicing"/>
    <property type="evidence" value="ECO:0007669"/>
    <property type="project" value="InterPro"/>
</dbReference>
<accession>A0A816NMV7</accession>
<dbReference type="PANTHER" id="PTHR11889:SF31">
    <property type="entry name" value="PROTEIN HEDGEHOG"/>
    <property type="match status" value="1"/>
</dbReference>
<dbReference type="InterPro" id="IPR006141">
    <property type="entry name" value="Intein_N"/>
</dbReference>
<gene>
    <name evidence="5" type="ORF">OVN521_LOCUS20360</name>
    <name evidence="4" type="ORF">WKI299_LOCUS7712</name>
</gene>
<dbReference type="InterPro" id="IPR050387">
    <property type="entry name" value="Hedgehog_Signaling"/>
</dbReference>
<dbReference type="InterPro" id="IPR003587">
    <property type="entry name" value="Hint_dom_N"/>
</dbReference>
<keyword evidence="2" id="KW-1133">Transmembrane helix</keyword>
<evidence type="ECO:0000313" key="4">
    <source>
        <dbReference type="EMBL" id="CAF2037027.1"/>
    </source>
</evidence>
<dbReference type="AlphaFoldDB" id="A0A816NMV7"/>
<name>A0A816NMV7_9BILA</name>
<dbReference type="Gene3D" id="2.170.16.10">
    <property type="entry name" value="Hedgehog/Intein (Hint) domain"/>
    <property type="match status" value="1"/>
</dbReference>
<dbReference type="Proteomes" id="UP000663856">
    <property type="component" value="Unassembled WGS sequence"/>
</dbReference>
<keyword evidence="2" id="KW-0812">Transmembrane</keyword>
<dbReference type="PANTHER" id="PTHR11889">
    <property type="entry name" value="HEDGEHOG"/>
    <property type="match status" value="1"/>
</dbReference>
<comment type="caution">
    <text evidence="4">The sequence shown here is derived from an EMBL/GenBank/DDBJ whole genome shotgun (WGS) entry which is preliminary data.</text>
</comment>